<dbReference type="VEuPathDB" id="AmoebaDB:ACA1_068260"/>
<sequence length="246" mass="27929">MEPSSMRHTLIAVVIVLVTLQLFGSSVAAQHGHRHDIKGYRIGQNVTFECMEEGRWVPGPTCTETGEPMVFTYGVESFASCGWHIKDEKMYEFLASLIRRDMTWNCRVPMVPDVPEGHDWYVPFTIPVWGVVEKDHMHIDNHLFFVFHAAAGRILGATSYPVRNRLQFGKPGSIVTMHGPIKWFNGHTFLPFSSASRQVNVPSDLGSTVFVAVCCVLTLMLSALGFTFLYKFYLRKRLVQKMLKKD</sequence>
<dbReference type="EMBL" id="KB007857">
    <property type="protein sequence ID" value="ELR23242.1"/>
    <property type="molecule type" value="Genomic_DNA"/>
</dbReference>
<dbReference type="PANTHER" id="PTHR40368:SF1">
    <property type="entry name" value="YALI0F14399P"/>
    <property type="match status" value="1"/>
</dbReference>
<dbReference type="GeneID" id="14924215"/>
<gene>
    <name evidence="3" type="ORF">ACA1_068260</name>
</gene>
<feature type="transmembrane region" description="Helical" evidence="1">
    <location>
        <begin position="209"/>
        <end position="234"/>
    </location>
</feature>
<evidence type="ECO:0000256" key="2">
    <source>
        <dbReference type="SAM" id="SignalP"/>
    </source>
</evidence>
<protein>
    <submittedName>
        <fullName evidence="3">Uncharacterized protein</fullName>
    </submittedName>
</protein>
<organism evidence="3 4">
    <name type="scientific">Acanthamoeba castellanii (strain ATCC 30010 / Neff)</name>
    <dbReference type="NCBI Taxonomy" id="1257118"/>
    <lineage>
        <taxon>Eukaryota</taxon>
        <taxon>Amoebozoa</taxon>
        <taxon>Discosea</taxon>
        <taxon>Longamoebia</taxon>
        <taxon>Centramoebida</taxon>
        <taxon>Acanthamoebidae</taxon>
        <taxon>Acanthamoeba</taxon>
    </lineage>
</organism>
<keyword evidence="1" id="KW-0812">Transmembrane</keyword>
<dbReference type="OrthoDB" id="18530at2759"/>
<dbReference type="KEGG" id="acan:ACA1_068260"/>
<feature type="signal peptide" evidence="2">
    <location>
        <begin position="1"/>
        <end position="28"/>
    </location>
</feature>
<keyword evidence="1" id="KW-0472">Membrane</keyword>
<dbReference type="STRING" id="1257118.L8HDD5"/>
<dbReference type="OMA" id="YPVKDKF"/>
<dbReference type="AlphaFoldDB" id="L8HDD5"/>
<name>L8HDD5_ACACF</name>
<dbReference type="Proteomes" id="UP000011083">
    <property type="component" value="Unassembled WGS sequence"/>
</dbReference>
<reference evidence="3 4" key="1">
    <citation type="journal article" date="2013" name="Genome Biol.">
        <title>Genome of Acanthamoeba castellanii highlights extensive lateral gene transfer and early evolution of tyrosine kinase signaling.</title>
        <authorList>
            <person name="Clarke M."/>
            <person name="Lohan A.J."/>
            <person name="Liu B."/>
            <person name="Lagkouvardos I."/>
            <person name="Roy S."/>
            <person name="Zafar N."/>
            <person name="Bertelli C."/>
            <person name="Schilde C."/>
            <person name="Kianianmomeni A."/>
            <person name="Burglin T.R."/>
            <person name="Frech C."/>
            <person name="Turcotte B."/>
            <person name="Kopec K.O."/>
            <person name="Synnott J.M."/>
            <person name="Choo C."/>
            <person name="Paponov I."/>
            <person name="Finkler A."/>
            <person name="Soon Heng Tan C."/>
            <person name="Hutchins A.P."/>
            <person name="Weinmeier T."/>
            <person name="Rattei T."/>
            <person name="Chu J.S."/>
            <person name="Gimenez G."/>
            <person name="Irimia M."/>
            <person name="Rigden D.J."/>
            <person name="Fitzpatrick D.A."/>
            <person name="Lorenzo-Morales J."/>
            <person name="Bateman A."/>
            <person name="Chiu C.H."/>
            <person name="Tang P."/>
            <person name="Hegemann P."/>
            <person name="Fromm H."/>
            <person name="Raoult D."/>
            <person name="Greub G."/>
            <person name="Miranda-Saavedra D."/>
            <person name="Chen N."/>
            <person name="Nash P."/>
            <person name="Ginger M.L."/>
            <person name="Horn M."/>
            <person name="Schaap P."/>
            <person name="Caler L."/>
            <person name="Loftus B."/>
        </authorList>
    </citation>
    <scope>NUCLEOTIDE SEQUENCE [LARGE SCALE GENOMIC DNA]</scope>
    <source>
        <strain evidence="3 4">Neff</strain>
    </source>
</reference>
<evidence type="ECO:0000313" key="3">
    <source>
        <dbReference type="EMBL" id="ELR23242.1"/>
    </source>
</evidence>
<dbReference type="RefSeq" id="XP_004352770.1">
    <property type="nucleotide sequence ID" value="XM_004352718.1"/>
</dbReference>
<proteinExistence type="predicted"/>
<feature type="chain" id="PRO_5003990633" evidence="2">
    <location>
        <begin position="29"/>
        <end position="246"/>
    </location>
</feature>
<keyword evidence="2" id="KW-0732">Signal</keyword>
<evidence type="ECO:0000313" key="4">
    <source>
        <dbReference type="Proteomes" id="UP000011083"/>
    </source>
</evidence>
<keyword evidence="4" id="KW-1185">Reference proteome</keyword>
<accession>L8HDD5</accession>
<keyword evidence="1" id="KW-1133">Transmembrane helix</keyword>
<dbReference type="PANTHER" id="PTHR40368">
    <property type="entry name" value="YALI0F14399P"/>
    <property type="match status" value="1"/>
</dbReference>
<evidence type="ECO:0000256" key="1">
    <source>
        <dbReference type="SAM" id="Phobius"/>
    </source>
</evidence>